<reference evidence="7 8" key="1">
    <citation type="submission" date="2020-01" db="EMBL/GenBank/DDBJ databases">
        <title>Insect and environment-associated Actinomycetes.</title>
        <authorList>
            <person name="Currrie C."/>
            <person name="Chevrette M."/>
            <person name="Carlson C."/>
            <person name="Stubbendieck R."/>
            <person name="Wendt-Pienkowski E."/>
        </authorList>
    </citation>
    <scope>NUCLEOTIDE SEQUENCE [LARGE SCALE GENOMIC DNA]</scope>
    <source>
        <strain evidence="7 8">SID14163</strain>
    </source>
</reference>
<keyword evidence="3" id="KW-0274">FAD</keyword>
<evidence type="ECO:0000313" key="7">
    <source>
        <dbReference type="EMBL" id="NEB10989.1"/>
    </source>
</evidence>
<feature type="domain" description="FAD-binding" evidence="6">
    <location>
        <begin position="3"/>
        <end position="341"/>
    </location>
</feature>
<gene>
    <name evidence="7" type="ORF">G3I32_19445</name>
</gene>
<dbReference type="GO" id="GO:0004497">
    <property type="term" value="F:monooxygenase activity"/>
    <property type="evidence" value="ECO:0007669"/>
    <property type="project" value="UniProtKB-KW"/>
</dbReference>
<proteinExistence type="predicted"/>
<evidence type="ECO:0000256" key="1">
    <source>
        <dbReference type="ARBA" id="ARBA00001974"/>
    </source>
</evidence>
<comment type="caution">
    <text evidence="7">The sequence shown here is derived from an EMBL/GenBank/DDBJ whole genome shotgun (WGS) entry which is preliminary data.</text>
</comment>
<accession>A0A7K3PNZ2</accession>
<dbReference type="Gene3D" id="3.50.50.60">
    <property type="entry name" value="FAD/NAD(P)-binding domain"/>
    <property type="match status" value="1"/>
</dbReference>
<dbReference type="AlphaFoldDB" id="A0A7K3PNZ2"/>
<dbReference type="Pfam" id="PF01494">
    <property type="entry name" value="FAD_binding_3"/>
    <property type="match status" value="1"/>
</dbReference>
<dbReference type="EMBL" id="JAAGMA010000524">
    <property type="protein sequence ID" value="NEB10989.1"/>
    <property type="molecule type" value="Genomic_DNA"/>
</dbReference>
<evidence type="ECO:0000313" key="8">
    <source>
        <dbReference type="Proteomes" id="UP000470446"/>
    </source>
</evidence>
<evidence type="ECO:0000256" key="4">
    <source>
        <dbReference type="ARBA" id="ARBA00023002"/>
    </source>
</evidence>
<dbReference type="PRINTS" id="PR00420">
    <property type="entry name" value="RNGMNOXGNASE"/>
</dbReference>
<dbReference type="SUPFAM" id="SSF51905">
    <property type="entry name" value="FAD/NAD(P)-binding domain"/>
    <property type="match status" value="1"/>
</dbReference>
<keyword evidence="4" id="KW-0560">Oxidoreductase</keyword>
<comment type="cofactor">
    <cofactor evidence="1">
        <name>FAD</name>
        <dbReference type="ChEBI" id="CHEBI:57692"/>
    </cofactor>
</comment>
<evidence type="ECO:0000256" key="3">
    <source>
        <dbReference type="ARBA" id="ARBA00022827"/>
    </source>
</evidence>
<organism evidence="7 8">
    <name type="scientific">Streptomyces coelicoflavus</name>
    <dbReference type="NCBI Taxonomy" id="285562"/>
    <lineage>
        <taxon>Bacteria</taxon>
        <taxon>Bacillati</taxon>
        <taxon>Actinomycetota</taxon>
        <taxon>Actinomycetes</taxon>
        <taxon>Kitasatosporales</taxon>
        <taxon>Streptomycetaceae</taxon>
        <taxon>Streptomyces</taxon>
    </lineage>
</organism>
<dbReference type="InterPro" id="IPR050493">
    <property type="entry name" value="FAD-dep_Monooxygenase_BioMet"/>
</dbReference>
<dbReference type="GO" id="GO:0071949">
    <property type="term" value="F:FAD binding"/>
    <property type="evidence" value="ECO:0007669"/>
    <property type="project" value="InterPro"/>
</dbReference>
<protein>
    <submittedName>
        <fullName evidence="7">NAD(P)-binding protein</fullName>
    </submittedName>
</protein>
<dbReference type="PANTHER" id="PTHR13789">
    <property type="entry name" value="MONOOXYGENASE"/>
    <property type="match status" value="1"/>
</dbReference>
<dbReference type="InterPro" id="IPR036188">
    <property type="entry name" value="FAD/NAD-bd_sf"/>
</dbReference>
<evidence type="ECO:0000256" key="5">
    <source>
        <dbReference type="ARBA" id="ARBA00023033"/>
    </source>
</evidence>
<keyword evidence="5" id="KW-0503">Monooxygenase</keyword>
<keyword evidence="2" id="KW-0285">Flavoprotein</keyword>
<dbReference type="InterPro" id="IPR002938">
    <property type="entry name" value="FAD-bd"/>
</dbReference>
<sequence length="408" mass="43505">MELVVVGGGIAGLATALAAVRHGHRVRVLERAGEFAEIGAGIQLAPNGLRALDRLGLGDTVRAGAVRMEELRFMDGVTGAHVVSLPLTERYRERFGNPYVVVHRAELHSSLLAACRASDLIELRGGCAAAGYEQSSADATVLTAGGERITADAVIGADGIHSAIRHQLVGDGEPRVSGITVYRAVIPMRQVPAELRHNTSVTWWTGPGCHFVHYPIAGGKYLNLAASSHNGALEALAGVPVSKDDVRREFTALGEDAQRLLDLGEGWKSWVLIDRDPVDSWTDGRVALLGDAAHPMLHYVAQGACQGLEDAVSLGDLLDCGTDDVARRFDTYNTGRRVRTSRIQLLARESIALWHAAADAATARNARLAAFSEDELHDYVAWMHGPETGHRTAGVPAATGTVSGGEYR</sequence>
<dbReference type="PANTHER" id="PTHR13789:SF318">
    <property type="entry name" value="GERANYLGERANYL DIPHOSPHATE REDUCTASE"/>
    <property type="match status" value="1"/>
</dbReference>
<dbReference type="SUPFAM" id="SSF54373">
    <property type="entry name" value="FAD-linked reductases, C-terminal domain"/>
    <property type="match status" value="1"/>
</dbReference>
<dbReference type="Proteomes" id="UP000470446">
    <property type="component" value="Unassembled WGS sequence"/>
</dbReference>
<name>A0A7K3PNZ2_9ACTN</name>
<evidence type="ECO:0000256" key="2">
    <source>
        <dbReference type="ARBA" id="ARBA00022630"/>
    </source>
</evidence>
<evidence type="ECO:0000259" key="6">
    <source>
        <dbReference type="Pfam" id="PF01494"/>
    </source>
</evidence>